<dbReference type="PANTHER" id="PTHR43194">
    <property type="entry name" value="HYDROLASE ALPHA/BETA FOLD FAMILY"/>
    <property type="match status" value="1"/>
</dbReference>
<dbReference type="Proteomes" id="UP001055171">
    <property type="component" value="Chromosome"/>
</dbReference>
<dbReference type="AlphaFoldDB" id="A0A0E3WDS7"/>
<dbReference type="Pfam" id="PF00561">
    <property type="entry name" value="Abhydrolase_1"/>
    <property type="match status" value="1"/>
</dbReference>
<dbReference type="STRING" id="141349.BN1232_05237"/>
<evidence type="ECO:0000313" key="2">
    <source>
        <dbReference type="EMBL" id="CQD21353.1"/>
    </source>
</evidence>
<dbReference type="Proteomes" id="UP000199251">
    <property type="component" value="Unassembled WGS sequence"/>
</dbReference>
<dbReference type="GO" id="GO:0016787">
    <property type="term" value="F:hydrolase activity"/>
    <property type="evidence" value="ECO:0007669"/>
    <property type="project" value="UniProtKB-KW"/>
</dbReference>
<evidence type="ECO:0000313" key="5">
    <source>
        <dbReference type="Proteomes" id="UP001055171"/>
    </source>
</evidence>
<evidence type="ECO:0000259" key="1">
    <source>
        <dbReference type="Pfam" id="PF00561"/>
    </source>
</evidence>
<dbReference type="SUPFAM" id="SSF53474">
    <property type="entry name" value="alpha/beta-Hydrolases"/>
    <property type="match status" value="1"/>
</dbReference>
<proteinExistence type="predicted"/>
<dbReference type="InterPro" id="IPR000073">
    <property type="entry name" value="AB_hydrolase_1"/>
</dbReference>
<dbReference type="EMBL" id="CTEE01000001">
    <property type="protein sequence ID" value="CQD21353.1"/>
    <property type="molecule type" value="Genomic_DNA"/>
</dbReference>
<protein>
    <submittedName>
        <fullName evidence="2">Alpha/beta hydrolase</fullName>
    </submittedName>
</protein>
<dbReference type="InterPro" id="IPR029058">
    <property type="entry name" value="AB_hydrolase_fold"/>
</dbReference>
<dbReference type="EMBL" id="CP092423">
    <property type="protein sequence ID" value="ULP41964.1"/>
    <property type="molecule type" value="Genomic_DNA"/>
</dbReference>
<name>A0A0E3WDS7_MYCLN</name>
<dbReference type="Gene3D" id="3.40.50.1820">
    <property type="entry name" value="alpha/beta hydrolase"/>
    <property type="match status" value="1"/>
</dbReference>
<keyword evidence="2" id="KW-0378">Hydrolase</keyword>
<sequence length="291" mass="31486">MTTAPEQFSTSGIGGVRIVADRQGDPLSRAVVFLHGGGQTRRSWGRAAAAVAKRGWQAVTIDLRGHGESDWSSEGDYRVVSFAADVQEVLRGLPPKPVLVGASLGGFTSMLLAGEISPGIASAVVLVDIVPNMEQSGANRIHNFMADRVESGFASLEEVADAIAEYNPHRPRPTDLEGLTTNLRRRGDRWYWHWDPQFISGTAAFPPFEVTDADRMHTAVEAILRSGVPMLLVRGQVSDLVSQERADEFLARFPDVEFTDVHGAGHMVAGDRNDVFAGAVLDFLSRHVDAG</sequence>
<dbReference type="InterPro" id="IPR050228">
    <property type="entry name" value="Carboxylesterase_BioH"/>
</dbReference>
<feature type="domain" description="AB hydrolase-1" evidence="1">
    <location>
        <begin position="30"/>
        <end position="268"/>
    </location>
</feature>
<evidence type="ECO:0000313" key="3">
    <source>
        <dbReference type="EMBL" id="ULP41964.1"/>
    </source>
</evidence>
<keyword evidence="5" id="KW-1185">Reference proteome</keyword>
<dbReference type="PANTHER" id="PTHR43194:SF2">
    <property type="entry name" value="PEROXISOMAL MEMBRANE PROTEIN LPX1"/>
    <property type="match status" value="1"/>
</dbReference>
<accession>A0A0E3WDS7</accession>
<reference evidence="3" key="2">
    <citation type="submission" date="2022-08" db="EMBL/GenBank/DDBJ databases">
        <title>Complete genome sequence of 14 non-tuberculosis mycobacteria type-strains.</title>
        <authorList>
            <person name="Igarashi Y."/>
            <person name="Osugi A."/>
            <person name="Mitarai S."/>
        </authorList>
    </citation>
    <scope>NUCLEOTIDE SEQUENCE</scope>
    <source>
        <strain evidence="3">ATCC 51985</strain>
    </source>
</reference>
<dbReference type="RefSeq" id="WP_175364539.1">
    <property type="nucleotide sequence ID" value="NZ_CP092423.2"/>
</dbReference>
<reference evidence="2 4" key="1">
    <citation type="submission" date="2015-03" db="EMBL/GenBank/DDBJ databases">
        <authorList>
            <person name="Urmite Genomes"/>
        </authorList>
    </citation>
    <scope>NUCLEOTIDE SEQUENCE [LARGE SCALE GENOMIC DNA]</scope>
    <source>
        <strain evidence="2 4">CSUR P1491</strain>
    </source>
</reference>
<evidence type="ECO:0000313" key="4">
    <source>
        <dbReference type="Proteomes" id="UP000199251"/>
    </source>
</evidence>
<gene>
    <name evidence="2" type="ORF">BN1232_05237</name>
    <name evidence="3" type="ORF">MJO58_24640</name>
</gene>
<organism evidence="2 4">
    <name type="scientific">Mycobacterium lentiflavum</name>
    <dbReference type="NCBI Taxonomy" id="141349"/>
    <lineage>
        <taxon>Bacteria</taxon>
        <taxon>Bacillati</taxon>
        <taxon>Actinomycetota</taxon>
        <taxon>Actinomycetes</taxon>
        <taxon>Mycobacteriales</taxon>
        <taxon>Mycobacteriaceae</taxon>
        <taxon>Mycobacterium</taxon>
        <taxon>Mycobacterium simiae complex</taxon>
    </lineage>
</organism>